<dbReference type="HAMAP" id="MF_01307_B">
    <property type="entry name" value="Ribosomal_uS5_B"/>
    <property type="match status" value="1"/>
</dbReference>
<dbReference type="InterPro" id="IPR018192">
    <property type="entry name" value="Ribosomal_uS5_N_CS"/>
</dbReference>
<dbReference type="SUPFAM" id="SSF54211">
    <property type="entry name" value="Ribosomal protein S5 domain 2-like"/>
    <property type="match status" value="1"/>
</dbReference>
<comment type="function">
    <text evidence="7">With S4 and S12 plays an important role in translational accuracy.</text>
</comment>
<evidence type="ECO:0000256" key="1">
    <source>
        <dbReference type="ARBA" id="ARBA00008945"/>
    </source>
</evidence>
<keyword evidence="2 7" id="KW-0699">rRNA-binding</keyword>
<dbReference type="GO" id="GO:0015935">
    <property type="term" value="C:small ribosomal subunit"/>
    <property type="evidence" value="ECO:0007669"/>
    <property type="project" value="InterPro"/>
</dbReference>
<feature type="region of interest" description="Disordered" evidence="9">
    <location>
        <begin position="1"/>
        <end position="47"/>
    </location>
</feature>
<dbReference type="GO" id="GO:0006412">
    <property type="term" value="P:translation"/>
    <property type="evidence" value="ECO:0007669"/>
    <property type="project" value="UniProtKB-UniRule"/>
</dbReference>
<evidence type="ECO:0000256" key="2">
    <source>
        <dbReference type="ARBA" id="ARBA00022730"/>
    </source>
</evidence>
<dbReference type="Proteomes" id="UP000664277">
    <property type="component" value="Unassembled WGS sequence"/>
</dbReference>
<dbReference type="Gene3D" id="3.30.160.20">
    <property type="match status" value="1"/>
</dbReference>
<keyword evidence="5 7" id="KW-0687">Ribonucleoprotein</keyword>
<dbReference type="NCBIfam" id="TIGR01021">
    <property type="entry name" value="rpsE_bact"/>
    <property type="match status" value="1"/>
</dbReference>
<comment type="domain">
    <text evidence="7">The N-terminal domain interacts with the head of the 30S subunit; the C-terminal domain interacts with the body and contacts protein S4. The interaction surface between S4 and S5 is involved in control of translational fidelity.</text>
</comment>
<dbReference type="Gene3D" id="3.30.230.10">
    <property type="match status" value="1"/>
</dbReference>
<comment type="caution">
    <text evidence="11">The sequence shown here is derived from an EMBL/GenBank/DDBJ whole genome shotgun (WGS) entry which is preliminary data.</text>
</comment>
<evidence type="ECO:0000313" key="11">
    <source>
        <dbReference type="EMBL" id="MBN8659479.1"/>
    </source>
</evidence>
<dbReference type="SUPFAM" id="SSF54768">
    <property type="entry name" value="dsRNA-binding domain-like"/>
    <property type="match status" value="1"/>
</dbReference>
<evidence type="ECO:0000256" key="8">
    <source>
        <dbReference type="RuleBase" id="RU003823"/>
    </source>
</evidence>
<evidence type="ECO:0000256" key="3">
    <source>
        <dbReference type="ARBA" id="ARBA00022884"/>
    </source>
</evidence>
<evidence type="ECO:0000256" key="9">
    <source>
        <dbReference type="SAM" id="MobiDB-lite"/>
    </source>
</evidence>
<dbReference type="FunFam" id="3.30.230.10:FF:000002">
    <property type="entry name" value="30S ribosomal protein S5"/>
    <property type="match status" value="1"/>
</dbReference>
<evidence type="ECO:0000256" key="6">
    <source>
        <dbReference type="ARBA" id="ARBA00035255"/>
    </source>
</evidence>
<feature type="domain" description="S5 DRBM" evidence="10">
    <location>
        <begin position="49"/>
        <end position="112"/>
    </location>
</feature>
<comment type="subunit">
    <text evidence="7">Part of the 30S ribosomal subunit. Contacts proteins S4 and S8.</text>
</comment>
<evidence type="ECO:0000259" key="10">
    <source>
        <dbReference type="PROSITE" id="PS50881"/>
    </source>
</evidence>
<name>A0A8J7P739_9BACT</name>
<feature type="compositionally biased region" description="Basic and acidic residues" evidence="9">
    <location>
        <begin position="28"/>
        <end position="47"/>
    </location>
</feature>
<dbReference type="InterPro" id="IPR005324">
    <property type="entry name" value="Ribosomal_uS5_C"/>
</dbReference>
<dbReference type="InterPro" id="IPR000851">
    <property type="entry name" value="Ribosomal_uS5"/>
</dbReference>
<dbReference type="PROSITE" id="PS50881">
    <property type="entry name" value="S5_DSRBD"/>
    <property type="match status" value="1"/>
</dbReference>
<dbReference type="EMBL" id="JAFLCK010000003">
    <property type="protein sequence ID" value="MBN8659479.1"/>
    <property type="molecule type" value="Genomic_DNA"/>
</dbReference>
<protein>
    <recommendedName>
        <fullName evidence="6 7">Small ribosomal subunit protein uS5</fullName>
    </recommendedName>
</protein>
<gene>
    <name evidence="7 11" type="primary">rpsE</name>
    <name evidence="11" type="ORF">J0M35_03880</name>
</gene>
<organism evidence="11 12">
    <name type="scientific">Candidatus Obscuribacter phosphatis</name>
    <dbReference type="NCBI Taxonomy" id="1906157"/>
    <lineage>
        <taxon>Bacteria</taxon>
        <taxon>Bacillati</taxon>
        <taxon>Candidatus Melainabacteria</taxon>
        <taxon>Candidatus Obscuribacterales</taxon>
        <taxon>Candidatus Obscuribacteraceae</taxon>
        <taxon>Candidatus Obscuribacter</taxon>
    </lineage>
</organism>
<comment type="function">
    <text evidence="7">Located at the back of the 30S subunit body where it stabilizes the conformation of the head with respect to the body.</text>
</comment>
<evidence type="ECO:0000313" key="12">
    <source>
        <dbReference type="Proteomes" id="UP000664277"/>
    </source>
</evidence>
<accession>A0A8J7P739</accession>
<dbReference type="PANTHER" id="PTHR48277:SF1">
    <property type="entry name" value="MITOCHONDRIAL RIBOSOMAL PROTEIN S5"/>
    <property type="match status" value="1"/>
</dbReference>
<reference evidence="11" key="1">
    <citation type="submission" date="2021-02" db="EMBL/GenBank/DDBJ databases">
        <title>Genome-Resolved Metagenomics of a Microbial Community Performing Photosynthetic Biological Nutrient Removal.</title>
        <authorList>
            <person name="Mcdaniel E.A."/>
        </authorList>
    </citation>
    <scope>NUCLEOTIDE SEQUENCE</scope>
    <source>
        <strain evidence="11">UWPOB_OBS1</strain>
    </source>
</reference>
<dbReference type="InterPro" id="IPR014721">
    <property type="entry name" value="Ribsml_uS5_D2-typ_fold_subgr"/>
</dbReference>
<dbReference type="AlphaFoldDB" id="A0A8J7P739"/>
<dbReference type="Pfam" id="PF03719">
    <property type="entry name" value="Ribosomal_S5_C"/>
    <property type="match status" value="1"/>
</dbReference>
<dbReference type="Pfam" id="PF00333">
    <property type="entry name" value="Ribosomal_S5"/>
    <property type="match status" value="1"/>
</dbReference>
<evidence type="ECO:0000256" key="4">
    <source>
        <dbReference type="ARBA" id="ARBA00022980"/>
    </source>
</evidence>
<sequence length="204" mass="21488">MDKEDKVGGFEEAPSAAGDGVRRGRRTSSRESNRRSSDETKRERVESEWEEKIIQVRRVTKVVKGGKKLSFRAVVAVGNGKGQVGIGVGKAAEVISAIQKGVVDAKKSLVNVPLVGSTIPHQIVGKRGSSRILLKPAAKGTGVIAGGAARAILELAGVGDVLSKSLGSRSPLNVARATIDGLKGLRTFEEAARLRGISIRQLFA</sequence>
<dbReference type="InterPro" id="IPR020568">
    <property type="entry name" value="Ribosomal_Su5_D2-typ_SF"/>
</dbReference>
<dbReference type="InterPro" id="IPR013810">
    <property type="entry name" value="Ribosomal_uS5_N"/>
</dbReference>
<dbReference type="GO" id="GO:0003735">
    <property type="term" value="F:structural constituent of ribosome"/>
    <property type="evidence" value="ECO:0007669"/>
    <property type="project" value="UniProtKB-UniRule"/>
</dbReference>
<dbReference type="PANTHER" id="PTHR48277">
    <property type="entry name" value="MITOCHONDRIAL RIBOSOMAL PROTEIN S5"/>
    <property type="match status" value="1"/>
</dbReference>
<keyword evidence="3 7" id="KW-0694">RNA-binding</keyword>
<dbReference type="GO" id="GO:0005737">
    <property type="term" value="C:cytoplasm"/>
    <property type="evidence" value="ECO:0007669"/>
    <property type="project" value="UniProtKB-ARBA"/>
</dbReference>
<comment type="similarity">
    <text evidence="1 7 8">Belongs to the universal ribosomal protein uS5 family.</text>
</comment>
<evidence type="ECO:0000256" key="5">
    <source>
        <dbReference type="ARBA" id="ARBA00023274"/>
    </source>
</evidence>
<keyword evidence="4 7" id="KW-0689">Ribosomal protein</keyword>
<proteinExistence type="inferred from homology"/>
<evidence type="ECO:0000256" key="7">
    <source>
        <dbReference type="HAMAP-Rule" id="MF_01307"/>
    </source>
</evidence>
<dbReference type="PROSITE" id="PS00585">
    <property type="entry name" value="RIBOSOMAL_S5"/>
    <property type="match status" value="1"/>
</dbReference>
<dbReference type="InterPro" id="IPR005712">
    <property type="entry name" value="Ribosomal_uS5_bac-type"/>
</dbReference>
<dbReference type="GO" id="GO:0019843">
    <property type="term" value="F:rRNA binding"/>
    <property type="evidence" value="ECO:0007669"/>
    <property type="project" value="UniProtKB-UniRule"/>
</dbReference>